<evidence type="ECO:0000256" key="3">
    <source>
        <dbReference type="ARBA" id="ARBA00022722"/>
    </source>
</evidence>
<dbReference type="GO" id="GO:0016787">
    <property type="term" value="F:hydrolase activity"/>
    <property type="evidence" value="ECO:0007669"/>
    <property type="project" value="UniProtKB-KW"/>
</dbReference>
<keyword evidence="10" id="KW-1185">Reference proteome</keyword>
<evidence type="ECO:0000256" key="6">
    <source>
        <dbReference type="ARBA" id="ARBA00022918"/>
    </source>
</evidence>
<dbReference type="CDD" id="cd09274">
    <property type="entry name" value="RNase_HI_RT_Ty3"/>
    <property type="match status" value="1"/>
</dbReference>
<keyword evidence="4" id="KW-0255">Endonuclease</keyword>
<dbReference type="GO" id="GO:0004519">
    <property type="term" value="F:endonuclease activity"/>
    <property type="evidence" value="ECO:0007669"/>
    <property type="project" value="UniProtKB-KW"/>
</dbReference>
<dbReference type="FunFam" id="3.30.70.270:FF:000020">
    <property type="entry name" value="Transposon Tf2-6 polyprotein-like Protein"/>
    <property type="match status" value="1"/>
</dbReference>
<evidence type="ECO:0000256" key="2">
    <source>
        <dbReference type="ARBA" id="ARBA00022695"/>
    </source>
</evidence>
<feature type="region of interest" description="Disordered" evidence="7">
    <location>
        <begin position="1043"/>
        <end position="1081"/>
    </location>
</feature>
<dbReference type="EMBL" id="FNXT01001294">
    <property type="protein sequence ID" value="SZX77777.1"/>
    <property type="molecule type" value="Genomic_DNA"/>
</dbReference>
<evidence type="ECO:0000256" key="5">
    <source>
        <dbReference type="ARBA" id="ARBA00022801"/>
    </source>
</evidence>
<dbReference type="Gene3D" id="1.10.340.70">
    <property type="match status" value="1"/>
</dbReference>
<sequence length="2293" mass="248710">METPTRVYRNPYFYPGAMDDMSSTSSLAALLKKQYTGEQGAPCFEFTKGIKQWHLDQCSRNLTAGRDTPSPAIVIQQTLNCLPDDSDAYNVFAQIRTAILPAIKAAELGLYYPGQPTEAERDVALRSRRGLPEYEDHMTAMYNKHFKTVSDQAASRGLLSNEAGTGGSQQPVAVRVQISVGTANASPGLTAAPPVLLDDSGAMFTPNMYAFARALLMFEIAFGTATQQQENEFKAMKQGSMTADAFAYKLEHLNRTLLHKNYSDSYLVRLFVNGLQDRECAASLQSRLRYMPATHVKLATFRQLVKTYYEDKQEGLQVQTESEVAAKMLGKLNIKTPSSGAQPETQLTDHQRMQQLMKHAKELGFPAEHDMSPCILPRHNNHCNMHCRDPKHPRNMKQQQPTPAAGMHGSSSNSGSWQYPAPPAMPYTPHMPAAALQGGKAAPASPANPNGSHWWQGGQQQRQQPANQRCSMCNASHSDNSCWYNDPRQAPAHWAPSESAPYRAIQLYQRRCAELGIAPKAPGARAAPSTPQQKGRAPPRAQAAAAAFADPNGQPDLHAAALMPEAADDTESLGGWFMAGSCMHAQDDYSSGSSNAAGTTFAAAIGGRDKQPLSFLPPASVQPRSRAAATGTAADTPAATAIAAGDVRMQITFTGPPTKLRGLLQQMSEAGLLETTTADTASAGACAAAAAAPGKPPGLDTSCLLPAVEQGRGNVSLDCNASISSSSSSNSARNDVAADTAAASMPAAALLGQAVLGQLADYARPGCSSEQLVADFKASSKIPTMLTFTGTEPADMPMIMTDKGPIMPFKPVADSGCEPNIMTRAQADACQLYYRPLKEGELNIMTIEGNDTSCFIGRTDPVSVVFGYGTENEVSVYCKDGFLINGNPAAEKMYSCVLGRSCVDKVSGFVVPVLQTFFYMPRLEQHDLSAGAMPVRLGRSQPSSSSTAASLTAIADPPLLIACAAMLQDPPTCSSTGQGIKEEESTADQGSGTASSAQPVLHFCSSAPAEDVLCSMPAPQKATFEYVDNSSCSAHAAAPAEVSASTPADARSSGDASAADVHSNSNTNVADGNSNSSTTVAEQQASRPCSCKQQQQQCMPPIYAACNWAVSSVLWLLSFLPFLLLSCIGSTMRGYVFKLMHWLHRMLLMQAPYHKHGTLHYRLGSIHHSARNCFGFRSTIKVLAWTVTSGLGKLYTAAGAQQAPAPPAATSASILDAYTPDGEKEVADLNSRWETDAEHCWIYGNHPDMTPAQKEQLKQMLIEEKGAFAYSLDDLVGYCGDLGPAELHMKNDKPVWSSDRNFSPLEKQIGREKVSEMLQAGIAEKADTLNARYASAVTMPAKRAPDGSWSDKRFCCDLRGINLNSVVDKYKMPLPDDLFKRMQGATWRSKIDCRSGFFNIPLTEESKQQCAFWWEDGIQPDQAKVAAMQALPRPTSADQVRSYLGVLGFYRCYVPAYSRIAAPLNALLKKDVRFEWTPACETAYTELKSALTTPGVALHHPDPELPFHLFTDWSVTGIAAVLNQRDKDGNWRMIAAVSRSLSPQEKRYEAWRGEALAAVYGVKMLRSYLWGVHFYLHTDHRALLWILTQKEPVGQTSRWVLALQDHTFSLVHRPGAKNPADVPSRYPQATTVDPSGARMDKLGNNGYITDAADTPPESNQPAAVWRQQQLGKASLQWVHAAQPQLGAHSPPPPLAGANTGAVQNAFALPQDIRQLTTRDLIAAGASAPKHPWLVVAGWPCQDLSLAGAGAGLQAAQVERPANRTVSIALGPGRYPQQVKSADRPPRYCCNKPGEPMTAWPTFMAHPSSYAFRPGQPGSVTTSTGEHDQPTAAEREYALGYANGSTAAPGVTEQQRRTALGECMDSHCMQCLFAITRAWWRAECPQQCSSACMPQHDELPATSSADAHRYVVACALATAAAAQEVMQKPDANHTDIWLDAVALHLLQQGTFPSDVSAAEKSRVNKRLQYYTWRDGKVLRLMPDNSTRVVPPPSERLQLVKDCHDRTGHFGIRRTTALLLHTWWWHGIQADAASVVSACKECSRVRATFNAKPAELQPLPIKGLMYRWGVDLAGPFPETARGHKYLFIAVEHFSKHIIAVPIADKTPECTAYAFLHHVLGKYGAMAECCHDRGGEWAGAFEQLLLDAKIDSRSTSANHPAANGAAEKSVHIVKTALKKVCLQRQNARDWDMEVPWLLLGYNCSPQRSTGYSPYEMLYAHTPVVPPATAEAMQEPIDLDSPDAATASLLRRRELAKRICPEAMSNLAIAQHRDTLRYAHIRSGTYEPKHAKFEAGT</sequence>
<dbReference type="PANTHER" id="PTHR37984">
    <property type="entry name" value="PROTEIN CBG26694"/>
    <property type="match status" value="1"/>
</dbReference>
<dbReference type="Gene3D" id="3.30.420.10">
    <property type="entry name" value="Ribonuclease H-like superfamily/Ribonuclease H"/>
    <property type="match status" value="1"/>
</dbReference>
<organism evidence="9 10">
    <name type="scientific">Tetradesmus obliquus</name>
    <name type="common">Green alga</name>
    <name type="synonym">Acutodesmus obliquus</name>
    <dbReference type="NCBI Taxonomy" id="3088"/>
    <lineage>
        <taxon>Eukaryota</taxon>
        <taxon>Viridiplantae</taxon>
        <taxon>Chlorophyta</taxon>
        <taxon>core chlorophytes</taxon>
        <taxon>Chlorophyceae</taxon>
        <taxon>CS clade</taxon>
        <taxon>Sphaeropleales</taxon>
        <taxon>Scenedesmaceae</taxon>
        <taxon>Tetradesmus</taxon>
    </lineage>
</organism>
<name>A0A383WJZ2_TETOB</name>
<protein>
    <recommendedName>
        <fullName evidence="8">Integrase catalytic domain-containing protein</fullName>
    </recommendedName>
</protein>
<evidence type="ECO:0000256" key="7">
    <source>
        <dbReference type="SAM" id="MobiDB-lite"/>
    </source>
</evidence>
<keyword evidence="1" id="KW-0808">Transferase</keyword>
<dbReference type="Gene3D" id="3.10.20.370">
    <property type="match status" value="1"/>
</dbReference>
<reference evidence="9 10" key="1">
    <citation type="submission" date="2016-10" db="EMBL/GenBank/DDBJ databases">
        <authorList>
            <person name="Cai Z."/>
        </authorList>
    </citation>
    <scope>NUCLEOTIDE SEQUENCE [LARGE SCALE GENOMIC DNA]</scope>
</reference>
<keyword evidence="5" id="KW-0378">Hydrolase</keyword>
<evidence type="ECO:0000259" key="8">
    <source>
        <dbReference type="PROSITE" id="PS50994"/>
    </source>
</evidence>
<dbReference type="GO" id="GO:0003964">
    <property type="term" value="F:RNA-directed DNA polymerase activity"/>
    <property type="evidence" value="ECO:0007669"/>
    <property type="project" value="UniProtKB-KW"/>
</dbReference>
<feature type="region of interest" description="Disordered" evidence="7">
    <location>
        <begin position="390"/>
        <end position="472"/>
    </location>
</feature>
<dbReference type="InterPro" id="IPR043128">
    <property type="entry name" value="Rev_trsase/Diguanyl_cyclase"/>
</dbReference>
<feature type="region of interest" description="Disordered" evidence="7">
    <location>
        <begin position="1615"/>
        <end position="1639"/>
    </location>
</feature>
<dbReference type="InterPro" id="IPR036397">
    <property type="entry name" value="RNaseH_sf"/>
</dbReference>
<feature type="compositionally biased region" description="Low complexity" evidence="7">
    <location>
        <begin position="432"/>
        <end position="464"/>
    </location>
</feature>
<proteinExistence type="predicted"/>
<dbReference type="GO" id="GO:0015074">
    <property type="term" value="P:DNA integration"/>
    <property type="evidence" value="ECO:0007669"/>
    <property type="project" value="InterPro"/>
</dbReference>
<evidence type="ECO:0000256" key="4">
    <source>
        <dbReference type="ARBA" id="ARBA00022759"/>
    </source>
</evidence>
<dbReference type="Proteomes" id="UP000256970">
    <property type="component" value="Unassembled WGS sequence"/>
</dbReference>
<gene>
    <name evidence="9" type="ORF">BQ4739_LOCUS18117</name>
</gene>
<dbReference type="InterPro" id="IPR041588">
    <property type="entry name" value="Integrase_H2C2"/>
</dbReference>
<evidence type="ECO:0000256" key="1">
    <source>
        <dbReference type="ARBA" id="ARBA00022679"/>
    </source>
</evidence>
<feature type="domain" description="Integrase catalytic" evidence="8">
    <location>
        <begin position="2052"/>
        <end position="2218"/>
    </location>
</feature>
<feature type="compositionally biased region" description="Low complexity" evidence="7">
    <location>
        <begin position="1043"/>
        <end position="1060"/>
    </location>
</feature>
<dbReference type="PROSITE" id="PS50994">
    <property type="entry name" value="INTEGRASE"/>
    <property type="match status" value="1"/>
</dbReference>
<keyword evidence="2" id="KW-0548">Nucleotidyltransferase</keyword>
<dbReference type="SUPFAM" id="SSF56672">
    <property type="entry name" value="DNA/RNA polymerases"/>
    <property type="match status" value="1"/>
</dbReference>
<dbReference type="GO" id="GO:0003676">
    <property type="term" value="F:nucleic acid binding"/>
    <property type="evidence" value="ECO:0007669"/>
    <property type="project" value="InterPro"/>
</dbReference>
<dbReference type="InterPro" id="IPR043502">
    <property type="entry name" value="DNA/RNA_pol_sf"/>
</dbReference>
<dbReference type="Pfam" id="PF17917">
    <property type="entry name" value="RT_RNaseH"/>
    <property type="match status" value="1"/>
</dbReference>
<keyword evidence="6" id="KW-0695">RNA-directed DNA polymerase</keyword>
<feature type="region of interest" description="Disordered" evidence="7">
    <location>
        <begin position="520"/>
        <end position="539"/>
    </location>
</feature>
<keyword evidence="3" id="KW-0540">Nuclease</keyword>
<dbReference type="PANTHER" id="PTHR37984:SF5">
    <property type="entry name" value="PROTEIN NYNRIN-LIKE"/>
    <property type="match status" value="1"/>
</dbReference>
<feature type="compositionally biased region" description="Polar residues" evidence="7">
    <location>
        <begin position="1062"/>
        <end position="1081"/>
    </location>
</feature>
<dbReference type="InterPro" id="IPR041373">
    <property type="entry name" value="RT_RNaseH"/>
</dbReference>
<evidence type="ECO:0000313" key="9">
    <source>
        <dbReference type="EMBL" id="SZX77777.1"/>
    </source>
</evidence>
<accession>A0A383WJZ2</accession>
<dbReference type="SUPFAM" id="SSF53098">
    <property type="entry name" value="Ribonuclease H-like"/>
    <property type="match status" value="1"/>
</dbReference>
<dbReference type="STRING" id="3088.A0A383WJZ2"/>
<dbReference type="InterPro" id="IPR050951">
    <property type="entry name" value="Retrovirus_Pol_polyprotein"/>
</dbReference>
<dbReference type="Gene3D" id="3.10.10.10">
    <property type="entry name" value="HIV Type 1 Reverse Transcriptase, subunit A, domain 1"/>
    <property type="match status" value="1"/>
</dbReference>
<feature type="region of interest" description="Disordered" evidence="7">
    <location>
        <begin position="973"/>
        <end position="994"/>
    </location>
</feature>
<dbReference type="Gene3D" id="3.30.70.270">
    <property type="match status" value="2"/>
</dbReference>
<dbReference type="InterPro" id="IPR012337">
    <property type="entry name" value="RNaseH-like_sf"/>
</dbReference>
<dbReference type="InterPro" id="IPR001584">
    <property type="entry name" value="Integrase_cat-core"/>
</dbReference>
<evidence type="ECO:0000313" key="10">
    <source>
        <dbReference type="Proteomes" id="UP000256970"/>
    </source>
</evidence>
<dbReference type="Pfam" id="PF17921">
    <property type="entry name" value="Integrase_H2C2"/>
    <property type="match status" value="1"/>
</dbReference>